<comment type="caution">
    <text evidence="2">The sequence shown here is derived from an EMBL/GenBank/DDBJ whole genome shotgun (WGS) entry which is preliminary data.</text>
</comment>
<feature type="non-terminal residue" evidence="2">
    <location>
        <position position="1"/>
    </location>
</feature>
<dbReference type="EMBL" id="CAJVQB010018463">
    <property type="protein sequence ID" value="CAG8787724.1"/>
    <property type="molecule type" value="Genomic_DNA"/>
</dbReference>
<keyword evidence="3" id="KW-1185">Reference proteome</keyword>
<gene>
    <name evidence="2" type="ORF">GMARGA_LOCUS20722</name>
</gene>
<organism evidence="2 3">
    <name type="scientific">Gigaspora margarita</name>
    <dbReference type="NCBI Taxonomy" id="4874"/>
    <lineage>
        <taxon>Eukaryota</taxon>
        <taxon>Fungi</taxon>
        <taxon>Fungi incertae sedis</taxon>
        <taxon>Mucoromycota</taxon>
        <taxon>Glomeromycotina</taxon>
        <taxon>Glomeromycetes</taxon>
        <taxon>Diversisporales</taxon>
        <taxon>Gigasporaceae</taxon>
        <taxon>Gigaspora</taxon>
    </lineage>
</organism>
<evidence type="ECO:0000313" key="2">
    <source>
        <dbReference type="EMBL" id="CAG8787724.1"/>
    </source>
</evidence>
<name>A0ABN7VMZ6_GIGMA</name>
<protein>
    <submittedName>
        <fullName evidence="2">26602_t:CDS:1</fullName>
    </submittedName>
</protein>
<feature type="region of interest" description="Disordered" evidence="1">
    <location>
        <begin position="23"/>
        <end position="49"/>
    </location>
</feature>
<evidence type="ECO:0000313" key="3">
    <source>
        <dbReference type="Proteomes" id="UP000789901"/>
    </source>
</evidence>
<evidence type="ECO:0000256" key="1">
    <source>
        <dbReference type="SAM" id="MobiDB-lite"/>
    </source>
</evidence>
<reference evidence="2 3" key="1">
    <citation type="submission" date="2021-06" db="EMBL/GenBank/DDBJ databases">
        <authorList>
            <person name="Kallberg Y."/>
            <person name="Tangrot J."/>
            <person name="Rosling A."/>
        </authorList>
    </citation>
    <scope>NUCLEOTIDE SEQUENCE [LARGE SCALE GENOMIC DNA]</scope>
    <source>
        <strain evidence="2 3">120-4 pot B 10/14</strain>
    </source>
</reference>
<accession>A0ABN7VMZ6</accession>
<sequence>LKKLQRENINTTHPDRQNLVDLSSSEEYESINSDKSDNLNNNFVKDNNELDNNEEADSIINHLFVALATTLKDAAIESLKITFSFNSQILVTNDNSTKDLSYVSDREENNKNKSDNEEILIDKKEKKILK</sequence>
<proteinExistence type="predicted"/>
<dbReference type="Proteomes" id="UP000789901">
    <property type="component" value="Unassembled WGS sequence"/>
</dbReference>